<comment type="caution">
    <text evidence="2">The sequence shown here is derived from an EMBL/GenBank/DDBJ whole genome shotgun (WGS) entry which is preliminary data.</text>
</comment>
<sequence length="69" mass="7435">MRSTGVDLNTAAWRKSSYSDGGMDNCVEVADGYAGALPVRDSKQPAGPTLVFPAHGWNHFITQLQDGRL</sequence>
<dbReference type="Pfam" id="PF04149">
    <property type="entry name" value="DUF397"/>
    <property type="match status" value="1"/>
</dbReference>
<accession>A0A4R4THC1</accession>
<evidence type="ECO:0000259" key="1">
    <source>
        <dbReference type="Pfam" id="PF04149"/>
    </source>
</evidence>
<reference evidence="2 3" key="1">
    <citation type="submission" date="2019-03" db="EMBL/GenBank/DDBJ databases">
        <title>Draft genome sequences of novel Actinobacteria.</title>
        <authorList>
            <person name="Sahin N."/>
            <person name="Ay H."/>
            <person name="Saygin H."/>
        </authorList>
    </citation>
    <scope>NUCLEOTIDE SEQUENCE [LARGE SCALE GENOMIC DNA]</scope>
    <source>
        <strain evidence="2 3">DSM 41900</strain>
    </source>
</reference>
<organism evidence="2 3">
    <name type="scientific">Streptomyces hainanensis</name>
    <dbReference type="NCBI Taxonomy" id="402648"/>
    <lineage>
        <taxon>Bacteria</taxon>
        <taxon>Bacillati</taxon>
        <taxon>Actinomycetota</taxon>
        <taxon>Actinomycetes</taxon>
        <taxon>Kitasatosporales</taxon>
        <taxon>Streptomycetaceae</taxon>
        <taxon>Streptomyces</taxon>
    </lineage>
</organism>
<dbReference type="RefSeq" id="WP_132817254.1">
    <property type="nucleotide sequence ID" value="NZ_SMKI01000062.1"/>
</dbReference>
<dbReference type="OrthoDB" id="4570646at2"/>
<name>A0A4R4THC1_9ACTN</name>
<gene>
    <name evidence="2" type="ORF">E1283_08240</name>
</gene>
<dbReference type="InterPro" id="IPR007278">
    <property type="entry name" value="DUF397"/>
</dbReference>
<keyword evidence="3" id="KW-1185">Reference proteome</keyword>
<evidence type="ECO:0000313" key="2">
    <source>
        <dbReference type="EMBL" id="TDC77071.1"/>
    </source>
</evidence>
<dbReference type="AlphaFoldDB" id="A0A4R4THC1"/>
<feature type="domain" description="DUF397" evidence="1">
    <location>
        <begin position="11"/>
        <end position="64"/>
    </location>
</feature>
<dbReference type="EMBL" id="SMKI01000062">
    <property type="protein sequence ID" value="TDC77071.1"/>
    <property type="molecule type" value="Genomic_DNA"/>
</dbReference>
<protein>
    <submittedName>
        <fullName evidence="2">DUF397 domain-containing protein</fullName>
    </submittedName>
</protein>
<dbReference type="Proteomes" id="UP000295345">
    <property type="component" value="Unassembled WGS sequence"/>
</dbReference>
<evidence type="ECO:0000313" key="3">
    <source>
        <dbReference type="Proteomes" id="UP000295345"/>
    </source>
</evidence>
<proteinExistence type="predicted"/>